<organism evidence="1 2">
    <name type="scientific">Klebsiella pneumoniae</name>
    <dbReference type="NCBI Taxonomy" id="573"/>
    <lineage>
        <taxon>Bacteria</taxon>
        <taxon>Pseudomonadati</taxon>
        <taxon>Pseudomonadota</taxon>
        <taxon>Gammaproteobacteria</taxon>
        <taxon>Enterobacterales</taxon>
        <taxon>Enterobacteriaceae</taxon>
        <taxon>Klebsiella/Raoultella group</taxon>
        <taxon>Klebsiella</taxon>
        <taxon>Klebsiella pneumoniae complex</taxon>
    </lineage>
</organism>
<dbReference type="EMBL" id="JACLQZ010000001">
    <property type="protein sequence ID" value="MBC2872977.1"/>
    <property type="molecule type" value="Genomic_DNA"/>
</dbReference>
<dbReference type="GO" id="GO:0004851">
    <property type="term" value="F:uroporphyrin-III C-methyltransferase activity"/>
    <property type="evidence" value="ECO:0007669"/>
    <property type="project" value="UniProtKB-EC"/>
</dbReference>
<dbReference type="PANTHER" id="PTHR38043">
    <property type="entry name" value="PROTEIN HEMX"/>
    <property type="match status" value="1"/>
</dbReference>
<protein>
    <submittedName>
        <fullName evidence="1">Uroporphyrinogen-III C-methyltransferase</fullName>
        <ecNumber evidence="1">2.1.1.107</ecNumber>
    </submittedName>
</protein>
<gene>
    <name evidence="1" type="primary">hemX</name>
    <name evidence="1" type="ORF">H7U18_12970</name>
</gene>
<comment type="caution">
    <text evidence="1">The sequence shown here is derived from an EMBL/GenBank/DDBJ whole genome shotgun (WGS) entry which is preliminary data.</text>
</comment>
<dbReference type="PANTHER" id="PTHR38043:SF1">
    <property type="entry name" value="PROTEIN HEMX"/>
    <property type="match status" value="1"/>
</dbReference>
<dbReference type="GO" id="GO:0032259">
    <property type="term" value="P:methylation"/>
    <property type="evidence" value="ECO:0007669"/>
    <property type="project" value="UniProtKB-KW"/>
</dbReference>
<dbReference type="NCBIfam" id="NF008173">
    <property type="entry name" value="PRK10920.1"/>
    <property type="match status" value="1"/>
</dbReference>
<proteinExistence type="predicted"/>
<evidence type="ECO:0000313" key="1">
    <source>
        <dbReference type="EMBL" id="MBC2872977.1"/>
    </source>
</evidence>
<name>A0A923EMM0_KLEPN</name>
<sequence>MAGRKLWSDQDVTTAAALLKSADASLADMNDPSLIGARRGDHRRHRHPLRGKPVDYDGMILKVNQLANQIDNLRLADNNDDDSPMDADSDELSSSISEWRVNLQKSWQNFMDSFITVRRRDETAVPLLAPNQDIYLRENIRSRLLVAAQAVPRHQEETRKQSLDNVSTQVRAYYDTDDATTKAFLDEVDKLSQQSITMTVPETLQSRALLEN</sequence>
<dbReference type="AlphaFoldDB" id="A0A923EMM0"/>
<reference evidence="1" key="1">
    <citation type="submission" date="2020-08" db="EMBL/GenBank/DDBJ databases">
        <title>Tigecycline and colistin resistance in Klebsiella pneumoniae.</title>
        <authorList>
            <person name="Ramesh N."/>
            <person name="Shanthini T."/>
            <person name="Prasanth M."/>
            <person name="Senthilkumar N."/>
            <person name="Meesala Krishna M."/>
            <person name="Guruswami G."/>
        </authorList>
    </citation>
    <scope>NUCLEOTIDE SEQUENCE</scope>
    <source>
        <strain evidence="1">SHM 84C</strain>
    </source>
</reference>
<accession>A0A923EMM0</accession>
<dbReference type="EC" id="2.1.1.107" evidence="1"/>
<keyword evidence="1" id="KW-0489">Methyltransferase</keyword>
<keyword evidence="1" id="KW-0808">Transferase</keyword>
<dbReference type="Proteomes" id="UP000629923">
    <property type="component" value="Unassembled WGS sequence"/>
</dbReference>
<evidence type="ECO:0000313" key="2">
    <source>
        <dbReference type="Proteomes" id="UP000629923"/>
    </source>
</evidence>
<dbReference type="Pfam" id="PF04375">
    <property type="entry name" value="HemX"/>
    <property type="match status" value="1"/>
</dbReference>
<dbReference type="InterPro" id="IPR007470">
    <property type="entry name" value="HemX"/>
</dbReference>